<organism evidence="1 2">
    <name type="scientific">Prevotella disiens</name>
    <dbReference type="NCBI Taxonomy" id="28130"/>
    <lineage>
        <taxon>Bacteria</taxon>
        <taxon>Pseudomonadati</taxon>
        <taxon>Bacteroidota</taxon>
        <taxon>Bacteroidia</taxon>
        <taxon>Bacteroidales</taxon>
        <taxon>Prevotellaceae</taxon>
        <taxon>Prevotella</taxon>
    </lineage>
</organism>
<gene>
    <name evidence="1" type="ORF">NCTC11157_02033</name>
</gene>
<name>A0A379E1X4_9BACT</name>
<dbReference type="InterPro" id="IPR013783">
    <property type="entry name" value="Ig-like_fold"/>
</dbReference>
<protein>
    <recommendedName>
        <fullName evidence="3">T9SS C-terminal target domain-containing protein</fullName>
    </recommendedName>
</protein>
<dbReference type="RefSeq" id="WP_021669970.1">
    <property type="nucleotide sequence ID" value="NZ_UGTL01000001.1"/>
</dbReference>
<dbReference type="Gene3D" id="2.60.40.10">
    <property type="entry name" value="Immunoglobulins"/>
    <property type="match status" value="1"/>
</dbReference>
<dbReference type="EMBL" id="UGTL01000001">
    <property type="protein sequence ID" value="SUB86282.1"/>
    <property type="molecule type" value="Genomic_DNA"/>
</dbReference>
<accession>A0A379E1X4</accession>
<reference evidence="1 2" key="1">
    <citation type="submission" date="2018-06" db="EMBL/GenBank/DDBJ databases">
        <authorList>
            <consortium name="Pathogen Informatics"/>
            <person name="Doyle S."/>
        </authorList>
    </citation>
    <scope>NUCLEOTIDE SEQUENCE [LARGE SCALE GENOMIC DNA]</scope>
    <source>
        <strain evidence="1 2">NCTC11157</strain>
    </source>
</reference>
<dbReference type="GeneID" id="91083192"/>
<dbReference type="Gene3D" id="2.60.120.200">
    <property type="match status" value="1"/>
</dbReference>
<evidence type="ECO:0000313" key="1">
    <source>
        <dbReference type="EMBL" id="SUB86282.1"/>
    </source>
</evidence>
<sequence length="1229" mass="136214">MQIKTLKNKFLWIFLLVLLCGITNLRAQGLDFSVLNDDNPASSLSQTSGYRAALIVDKTWKSINSNKKYCYWSVSYADESFKFNPMTFALSKTTDTFKSYLVSPALTFKDLEGKYLSYGWKLASPKGNCKVSVILIDKQGNELGKIDEFSVSERTSTFTKRTAAIPKVAAEKGFIAFVCEGDKDNRGYFEFQNIVTGDAAVAPTLKVDPTALEFNQINVGKESDPQVINVTIENYDGDMIKPLLEGDAVDFSVVTGNTEGLANTGGKITVTFKPTTKGEKNATLTIIVGDQTQKITLHGEATEEGAAEKPKQELLNDGFFWHFKADGKPEFWEAVGAEVKKLEGIDSYRSDGGFAVGIKTKGEKGYLRQTIDLAAVDKEVTAGDEVQCSMKYKTVASPEGKAPLRLAMRWTDNAGNLIQCAEKDFVDNPNIFFGKMKTWGSLTFRTTCPAGATKLEYKVEVNENSEVAFDEFTAERIPQSYAKGHPLVAILPQSATIKGRVSVPAEYDIAIQARNLAPAQPKFNGGERPNEVLKLGIAEIKGTTSIATKLNVTPVKKGAYTEGKAYKVSFLGGDTDLSSGLTLFGYFMDKDKDPTLKLADGQKPRKMNAGKGKTDKQTIKFTVENEITHVKVEIVQDPKHAYFKNAKSGFFYYSNKNEKIIGNPVMEITFTPLEVGTFEAKALVTTICGDTLKIPLIGVCDEVNSGVRTEKFLEAPKGDKRFDGRPEWKGFGIYDLGWWHIDGTWNAASDVTVNKSGELYYDELLENGITTMKMTPVESASKCNAEYSLDGGGHWKPLPAANAAGEFTVNTIRPTLVRFKNNSDSEVKVNTIEFMLNPVDKRQVLDNVETAMFTNADKEPLAKLDQNFDGRRHTRILSIDGWQNFAIAGDTPFKIWHQKADMDPNSPVESEGAYITFFKWGVSDPRPHEAWLISPTLSYQKAASKILTFRVRFAGLSMEQRNQSFVAYIITEKDGQATSHFFDLRKYAPLGVVIEENEKEWIDYRVDLEKLQKDFAIEDKFHVAFTQWADEGGNYSNLNWMVDNVTFGRTDLPKIKVDKEMFHFPFRKDVQTEEMSFNITTENATYPVSVTLIPSRMKSYFTLKTPKTLPAAGGTATFTYKSTDDKEHAAAYLIQTPGADPVMVKLLATIIDGVDGVNAENGSLQPIVTENGIAIGGQYKNYRIYSAAGQLLKQGGYEPNINLSGLQKGIVILKLATDTMVKTFTLSVK</sequence>
<evidence type="ECO:0000313" key="2">
    <source>
        <dbReference type="Proteomes" id="UP000254072"/>
    </source>
</evidence>
<dbReference type="AlphaFoldDB" id="A0A379E1X4"/>
<dbReference type="NCBIfam" id="NF038128">
    <property type="entry name" value="choice_anch_J"/>
    <property type="match status" value="1"/>
</dbReference>
<proteinExistence type="predicted"/>
<dbReference type="Proteomes" id="UP000254072">
    <property type="component" value="Unassembled WGS sequence"/>
</dbReference>
<dbReference type="OrthoDB" id="1014857at2"/>
<evidence type="ECO:0008006" key="3">
    <source>
        <dbReference type="Google" id="ProtNLM"/>
    </source>
</evidence>